<evidence type="ECO:0008006" key="4">
    <source>
        <dbReference type="Google" id="ProtNLM"/>
    </source>
</evidence>
<dbReference type="InterPro" id="IPR014807">
    <property type="entry name" value="Coa1"/>
</dbReference>
<keyword evidence="3" id="KW-1185">Reference proteome</keyword>
<sequence length="147" mass="16610">MDELIVHKSWWKRNRKWFVPLVGVLFVFVISIASSPIVGRISDVAKAYLDPNLMRTAILKAQANEDVVGLFGSLEPVSGLDMMRGIVNYSNNDMTIDIYVHVKGSKGKGRMRVFADWNNDKWIYNNISVVGENVEEPIVVVEKTVNN</sequence>
<evidence type="ECO:0000256" key="1">
    <source>
        <dbReference type="SAM" id="Phobius"/>
    </source>
</evidence>
<keyword evidence="1" id="KW-0812">Transmembrane</keyword>
<feature type="transmembrane region" description="Helical" evidence="1">
    <location>
        <begin position="17"/>
        <end position="38"/>
    </location>
</feature>
<gene>
    <name evidence="2" type="ORF">FEE95_07745</name>
</gene>
<proteinExistence type="predicted"/>
<dbReference type="Proteomes" id="UP000310314">
    <property type="component" value="Unassembled WGS sequence"/>
</dbReference>
<organism evidence="2 3">
    <name type="scientific">Maribacter algarum</name>
    <name type="common">ex Zhang et al. 2020</name>
    <dbReference type="NCBI Taxonomy" id="2578118"/>
    <lineage>
        <taxon>Bacteria</taxon>
        <taxon>Pseudomonadati</taxon>
        <taxon>Bacteroidota</taxon>
        <taxon>Flavobacteriia</taxon>
        <taxon>Flavobacteriales</taxon>
        <taxon>Flavobacteriaceae</taxon>
        <taxon>Maribacter</taxon>
    </lineage>
</organism>
<dbReference type="RefSeq" id="WP_138657303.1">
    <property type="nucleotide sequence ID" value="NZ_VATY01000001.1"/>
</dbReference>
<dbReference type="EMBL" id="VATY01000001">
    <property type="protein sequence ID" value="TMM59315.1"/>
    <property type="molecule type" value="Genomic_DNA"/>
</dbReference>
<evidence type="ECO:0000313" key="2">
    <source>
        <dbReference type="EMBL" id="TMM59315.1"/>
    </source>
</evidence>
<protein>
    <recommendedName>
        <fullName evidence="4">Cytochrome oxidase complex assembly protein 1</fullName>
    </recommendedName>
</protein>
<comment type="caution">
    <text evidence="2">The sequence shown here is derived from an EMBL/GenBank/DDBJ whole genome shotgun (WGS) entry which is preliminary data.</text>
</comment>
<accession>A0A5S3PWE9</accession>
<keyword evidence="1" id="KW-0472">Membrane</keyword>
<reference evidence="2 3" key="1">
    <citation type="submission" date="2019-05" db="EMBL/GenBank/DDBJ databases">
        <authorList>
            <person name="Zhang J.-Y."/>
            <person name="Feg X."/>
            <person name="Du Z.-J."/>
        </authorList>
    </citation>
    <scope>NUCLEOTIDE SEQUENCE [LARGE SCALE GENOMIC DNA]</scope>
    <source>
        <strain evidence="2 3">RZ26</strain>
    </source>
</reference>
<keyword evidence="1" id="KW-1133">Transmembrane helix</keyword>
<dbReference type="AlphaFoldDB" id="A0A5S3PWE9"/>
<dbReference type="Pfam" id="PF08695">
    <property type="entry name" value="Coa1"/>
    <property type="match status" value="1"/>
</dbReference>
<name>A0A5S3PWE9_9FLAO</name>
<dbReference type="OrthoDB" id="1178263at2"/>
<evidence type="ECO:0000313" key="3">
    <source>
        <dbReference type="Proteomes" id="UP000310314"/>
    </source>
</evidence>